<dbReference type="OrthoDB" id="9791779at2"/>
<organism evidence="2 3">
    <name type="scientific">Gemmatirosa kalamazoonensis</name>
    <dbReference type="NCBI Taxonomy" id="861299"/>
    <lineage>
        <taxon>Bacteria</taxon>
        <taxon>Pseudomonadati</taxon>
        <taxon>Gemmatimonadota</taxon>
        <taxon>Gemmatimonadia</taxon>
        <taxon>Gemmatimonadales</taxon>
        <taxon>Gemmatimonadaceae</taxon>
        <taxon>Gemmatirosa</taxon>
    </lineage>
</organism>
<protein>
    <recommendedName>
        <fullName evidence="1">AB hydrolase-1 domain-containing protein</fullName>
    </recommendedName>
</protein>
<reference evidence="2 3" key="1">
    <citation type="journal article" date="2014" name="Genome Announc.">
        <title>Genome Sequence and Methylome of Soil Bacterium Gemmatirosa kalamazoonensis KBS708T, a Member of the Rarely Cultivated Gemmatimonadetes Phylum.</title>
        <authorList>
            <person name="Debruyn J.M."/>
            <person name="Radosevich M."/>
            <person name="Wommack K.E."/>
            <person name="Polson S.W."/>
            <person name="Hauser L.J."/>
            <person name="Fawaz M.N."/>
            <person name="Korlach J."/>
            <person name="Tsai Y.C."/>
        </authorList>
    </citation>
    <scope>NUCLEOTIDE SEQUENCE [LARGE SCALE GENOMIC DNA]</scope>
    <source>
        <strain evidence="2 3">KBS708</strain>
    </source>
</reference>
<accession>W0RCB7</accession>
<dbReference type="Pfam" id="PF00561">
    <property type="entry name" value="Abhydrolase_1"/>
    <property type="match status" value="1"/>
</dbReference>
<gene>
    <name evidence="2" type="ORF">J421_1182</name>
</gene>
<feature type="domain" description="AB hydrolase-1" evidence="1">
    <location>
        <begin position="12"/>
        <end position="116"/>
    </location>
</feature>
<dbReference type="Gene3D" id="3.40.50.1820">
    <property type="entry name" value="alpha/beta hydrolase"/>
    <property type="match status" value="1"/>
</dbReference>
<dbReference type="HOGENOM" id="CLU_020336_50_5_0"/>
<evidence type="ECO:0000313" key="3">
    <source>
        <dbReference type="Proteomes" id="UP000019151"/>
    </source>
</evidence>
<evidence type="ECO:0000313" key="2">
    <source>
        <dbReference type="EMBL" id="AHG88719.1"/>
    </source>
</evidence>
<name>W0RCB7_9BACT</name>
<evidence type="ECO:0000259" key="1">
    <source>
        <dbReference type="Pfam" id="PF00561"/>
    </source>
</evidence>
<dbReference type="STRING" id="861299.J421_1182"/>
<dbReference type="Proteomes" id="UP000019151">
    <property type="component" value="Chromosome"/>
</dbReference>
<dbReference type="InterPro" id="IPR000073">
    <property type="entry name" value="AB_hydrolase_1"/>
</dbReference>
<dbReference type="InParanoid" id="W0RCB7"/>
<sequence>MDEALTPAARRVLLIHGALGAAEQLAPLAERLEARGARVSVVELEGHGRTAPRDRSFAMAHFAENVIDALDALGTGPGTLFGYSMGGYVALLVAAAYPDRVARVVTLGTKFRWDAETAAREARRLDPATIRAKVPRFAGALAARHAGAGGWEAVLARTATLLTALGDDAPLTDGVLGGLRCPVRVMVGDRDATVTVEETAGAWRALVHGELAVLPATPHPIEQVDTALLAELVLGGLVGI</sequence>
<keyword evidence="3" id="KW-1185">Reference proteome</keyword>
<dbReference type="SUPFAM" id="SSF53474">
    <property type="entry name" value="alpha/beta-Hydrolases"/>
    <property type="match status" value="1"/>
</dbReference>
<dbReference type="InterPro" id="IPR050266">
    <property type="entry name" value="AB_hydrolase_sf"/>
</dbReference>
<proteinExistence type="predicted"/>
<dbReference type="InterPro" id="IPR029058">
    <property type="entry name" value="AB_hydrolase_fold"/>
</dbReference>
<dbReference type="EMBL" id="CP007128">
    <property type="protein sequence ID" value="AHG88719.1"/>
    <property type="molecule type" value="Genomic_DNA"/>
</dbReference>
<dbReference type="KEGG" id="gba:J421_1182"/>
<dbReference type="PANTHER" id="PTHR43798">
    <property type="entry name" value="MONOACYLGLYCEROL LIPASE"/>
    <property type="match status" value="1"/>
</dbReference>
<dbReference type="AlphaFoldDB" id="W0RCB7"/>
<dbReference type="eggNOG" id="COG2267">
    <property type="taxonomic scope" value="Bacteria"/>
</dbReference>
<dbReference type="PRINTS" id="PR00111">
    <property type="entry name" value="ABHYDROLASE"/>
</dbReference>
<dbReference type="RefSeq" id="WP_025410244.1">
    <property type="nucleotide sequence ID" value="NZ_CP007128.1"/>
</dbReference>